<comment type="caution">
    <text evidence="2">The sequence shown here is derived from an EMBL/GenBank/DDBJ whole genome shotgun (WGS) entry which is preliminary data.</text>
</comment>
<keyword evidence="1" id="KW-0812">Transmembrane</keyword>
<keyword evidence="1" id="KW-1133">Transmembrane helix</keyword>
<gene>
    <name evidence="2" type="ORF">ACFO3M_02585</name>
</gene>
<dbReference type="EMBL" id="JBHSGR010000002">
    <property type="protein sequence ID" value="MFC4692267.1"/>
    <property type="molecule type" value="Genomic_DNA"/>
</dbReference>
<name>A0ABV9LFI1_9ACTN</name>
<evidence type="ECO:0000313" key="3">
    <source>
        <dbReference type="Proteomes" id="UP001596025"/>
    </source>
</evidence>
<dbReference type="Proteomes" id="UP001596025">
    <property type="component" value="Unassembled WGS sequence"/>
</dbReference>
<evidence type="ECO:0000313" key="2">
    <source>
        <dbReference type="EMBL" id="MFC4692267.1"/>
    </source>
</evidence>
<proteinExistence type="predicted"/>
<dbReference type="RefSeq" id="WP_387985962.1">
    <property type="nucleotide sequence ID" value="NZ_JBHSGR010000002.1"/>
</dbReference>
<evidence type="ECO:0000256" key="1">
    <source>
        <dbReference type="SAM" id="Phobius"/>
    </source>
</evidence>
<feature type="transmembrane region" description="Helical" evidence="1">
    <location>
        <begin position="6"/>
        <end position="25"/>
    </location>
</feature>
<keyword evidence="1" id="KW-0472">Membrane</keyword>
<sequence length="49" mass="5208">MNTGGFLILLLIGLALQVGIIALAVQLGTGKVHRELIALRKAVEVNRTL</sequence>
<protein>
    <submittedName>
        <fullName evidence="2">Uncharacterized protein</fullName>
    </submittedName>
</protein>
<reference evidence="3" key="1">
    <citation type="journal article" date="2019" name="Int. J. Syst. Evol. Microbiol.">
        <title>The Global Catalogue of Microorganisms (GCM) 10K type strain sequencing project: providing services to taxonomists for standard genome sequencing and annotation.</title>
        <authorList>
            <consortium name="The Broad Institute Genomics Platform"/>
            <consortium name="The Broad Institute Genome Sequencing Center for Infectious Disease"/>
            <person name="Wu L."/>
            <person name="Ma J."/>
        </authorList>
    </citation>
    <scope>NUCLEOTIDE SEQUENCE [LARGE SCALE GENOMIC DNA]</scope>
    <source>
        <strain evidence="3">CCUG 62763</strain>
    </source>
</reference>
<organism evidence="2 3">
    <name type="scientific">Geodermatophilus arenarius</name>
    <dbReference type="NCBI Taxonomy" id="1137990"/>
    <lineage>
        <taxon>Bacteria</taxon>
        <taxon>Bacillati</taxon>
        <taxon>Actinomycetota</taxon>
        <taxon>Actinomycetes</taxon>
        <taxon>Geodermatophilales</taxon>
        <taxon>Geodermatophilaceae</taxon>
        <taxon>Geodermatophilus</taxon>
    </lineage>
</organism>
<accession>A0ABV9LFI1</accession>
<keyword evidence="3" id="KW-1185">Reference proteome</keyword>